<keyword evidence="7" id="KW-0030">Aminoacyl-tRNA synthetase</keyword>
<dbReference type="Pfam" id="PF00587">
    <property type="entry name" value="tRNA-synt_2b"/>
    <property type="match status" value="1"/>
</dbReference>
<dbReference type="Proteomes" id="UP000565078">
    <property type="component" value="Unassembled WGS sequence"/>
</dbReference>
<keyword evidence="2" id="KW-0963">Cytoplasm</keyword>
<evidence type="ECO:0000313" key="11">
    <source>
        <dbReference type="Proteomes" id="UP000565078"/>
    </source>
</evidence>
<evidence type="ECO:0000256" key="8">
    <source>
        <dbReference type="ARBA" id="ARBA00030057"/>
    </source>
</evidence>
<gene>
    <name evidence="10" type="primary">glyS</name>
    <name evidence="10" type="ORF">HA254_03055</name>
</gene>
<reference evidence="11" key="1">
    <citation type="journal article" date="2020" name="bioRxiv">
        <title>A rank-normalized archaeal taxonomy based on genome phylogeny resolves widespread incomplete and uneven classifications.</title>
        <authorList>
            <person name="Rinke C."/>
            <person name="Chuvochina M."/>
            <person name="Mussig A.J."/>
            <person name="Chaumeil P.-A."/>
            <person name="Waite D.W."/>
            <person name="Whitman W.B."/>
            <person name="Parks D.H."/>
            <person name="Hugenholtz P."/>
        </authorList>
    </citation>
    <scope>NUCLEOTIDE SEQUENCE [LARGE SCALE GENOMIC DNA]</scope>
</reference>
<evidence type="ECO:0000256" key="5">
    <source>
        <dbReference type="ARBA" id="ARBA00022840"/>
    </source>
</evidence>
<dbReference type="Gene3D" id="3.40.50.800">
    <property type="entry name" value="Anticodon-binding domain"/>
    <property type="match status" value="1"/>
</dbReference>
<dbReference type="GO" id="GO:0044281">
    <property type="term" value="P:small molecule metabolic process"/>
    <property type="evidence" value="ECO:0007669"/>
    <property type="project" value="UniProtKB-ARBA"/>
</dbReference>
<dbReference type="Pfam" id="PF03129">
    <property type="entry name" value="HGTP_anticodon"/>
    <property type="match status" value="1"/>
</dbReference>
<keyword evidence="3 10" id="KW-0436">Ligase</keyword>
<dbReference type="SUPFAM" id="SSF52954">
    <property type="entry name" value="Class II aaRS ABD-related"/>
    <property type="match status" value="1"/>
</dbReference>
<dbReference type="SUPFAM" id="SSF55681">
    <property type="entry name" value="Class II aaRS and biotin synthetases"/>
    <property type="match status" value="1"/>
</dbReference>
<dbReference type="InterPro" id="IPR027031">
    <property type="entry name" value="Gly-tRNA_synthase/POLG2"/>
</dbReference>
<evidence type="ECO:0000256" key="7">
    <source>
        <dbReference type="ARBA" id="ARBA00023146"/>
    </source>
</evidence>
<dbReference type="EC" id="6.1.1.14" evidence="1"/>
<comment type="caution">
    <text evidence="10">The sequence shown here is derived from an EMBL/GenBank/DDBJ whole genome shotgun (WGS) entry which is preliminary data.</text>
</comment>
<dbReference type="PRINTS" id="PR01043">
    <property type="entry name" value="TRNASYNTHGLY"/>
</dbReference>
<dbReference type="InterPro" id="IPR036621">
    <property type="entry name" value="Anticodon-bd_dom_sf"/>
</dbReference>
<dbReference type="GO" id="GO:0005737">
    <property type="term" value="C:cytoplasm"/>
    <property type="evidence" value="ECO:0007669"/>
    <property type="project" value="InterPro"/>
</dbReference>
<protein>
    <recommendedName>
        <fullName evidence="1">glycine--tRNA ligase</fullName>
        <ecNumber evidence="1">6.1.1.14</ecNumber>
    </recommendedName>
    <alternativeName>
        <fullName evidence="8">Diadenosine tetraphosphate synthetase</fullName>
    </alternativeName>
</protein>
<dbReference type="AlphaFoldDB" id="A0A7J4J0P0"/>
<dbReference type="GO" id="GO:0004820">
    <property type="term" value="F:glycine-tRNA ligase activity"/>
    <property type="evidence" value="ECO:0007669"/>
    <property type="project" value="UniProtKB-EC"/>
</dbReference>
<name>A0A7J4J0P0_9ARCH</name>
<sequence>MAQKNSFSETLTAYLKEKGFVYGPEPEIYGGISGFYAYGPLGKRLKNNIEAVIRKHFNSQGFFEIEYPIIAPEIVWKASGHLEGFNDPVILTEDGKESYRADKLIEEMTGIQADHFNDGELLRAINEKNIKAPTGKKLAQKIGRHSLMMKTTIGTNIGAYNRPETATTTYLPFKNYMNFFRDKLPFGVFQIGKAFRNEISPRQHILRSREFTQAESQTFLFPEMKKNWEKFDGLKEEILPLWTEGLQKDGKGPEGMELSDAIEKKVLKNKAYAWHLAFSYKMFLEFGIPREKIRLRQHHGDEKAFYSDDTWDIEVSLRSFGWLEVCGISDRTNYDLGQHAKFSGQKLTARTPEGKEEIPHVIEIAFGVDRPLFAILDMAYDERQADEQRTLLRLPAWIAPVHVGIYPLVKKDGLAQKGEEIYNNLMKKFLCIYDESGSIGRRYSRQDAVGTPFGITIDYDTMKDNTITLRERDTMKQERVKISEIGEILEARINGQG</sequence>
<evidence type="ECO:0000256" key="3">
    <source>
        <dbReference type="ARBA" id="ARBA00022598"/>
    </source>
</evidence>
<evidence type="ECO:0000256" key="2">
    <source>
        <dbReference type="ARBA" id="ARBA00022490"/>
    </source>
</evidence>
<keyword evidence="4" id="KW-0547">Nucleotide-binding</keyword>
<dbReference type="PANTHER" id="PTHR10745:SF0">
    <property type="entry name" value="GLYCINE--TRNA LIGASE"/>
    <property type="match status" value="1"/>
</dbReference>
<accession>A0A7J4J0P0</accession>
<dbReference type="NCBIfam" id="TIGR00389">
    <property type="entry name" value="glyS_dimeric"/>
    <property type="match status" value="1"/>
</dbReference>
<evidence type="ECO:0000259" key="9">
    <source>
        <dbReference type="PROSITE" id="PS50862"/>
    </source>
</evidence>
<dbReference type="PANTHER" id="PTHR10745">
    <property type="entry name" value="GLYCYL-TRNA SYNTHETASE/DNA POLYMERASE SUBUNIT GAMMA-2"/>
    <property type="match status" value="1"/>
</dbReference>
<evidence type="ECO:0000256" key="4">
    <source>
        <dbReference type="ARBA" id="ARBA00022741"/>
    </source>
</evidence>
<dbReference type="NCBIfam" id="NF003211">
    <property type="entry name" value="PRK04173.1"/>
    <property type="match status" value="1"/>
</dbReference>
<dbReference type="Gene3D" id="3.30.930.10">
    <property type="entry name" value="Bira Bifunctional Protein, Domain 2"/>
    <property type="match status" value="1"/>
</dbReference>
<dbReference type="InterPro" id="IPR002314">
    <property type="entry name" value="aa-tRNA-synt_IIb"/>
</dbReference>
<evidence type="ECO:0000256" key="1">
    <source>
        <dbReference type="ARBA" id="ARBA00012829"/>
    </source>
</evidence>
<dbReference type="PROSITE" id="PS50862">
    <property type="entry name" value="AA_TRNA_LIGASE_II"/>
    <property type="match status" value="1"/>
</dbReference>
<feature type="domain" description="Aminoacyl-transfer RNA synthetases class-II family profile" evidence="9">
    <location>
        <begin position="34"/>
        <end position="395"/>
    </location>
</feature>
<dbReference type="FunFam" id="3.40.50.800:FF:000002">
    <property type="entry name" value="Glycine--tRNA ligase"/>
    <property type="match status" value="1"/>
</dbReference>
<evidence type="ECO:0000256" key="6">
    <source>
        <dbReference type="ARBA" id="ARBA00022917"/>
    </source>
</evidence>
<dbReference type="CDD" id="cd00858">
    <property type="entry name" value="GlyRS_anticodon"/>
    <property type="match status" value="1"/>
</dbReference>
<keyword evidence="6" id="KW-0648">Protein biosynthesis</keyword>
<evidence type="ECO:0000313" key="10">
    <source>
        <dbReference type="EMBL" id="HIH09627.1"/>
    </source>
</evidence>
<dbReference type="InterPro" id="IPR002315">
    <property type="entry name" value="tRNA-synt_gly"/>
</dbReference>
<dbReference type="GO" id="GO:0006426">
    <property type="term" value="P:glycyl-tRNA aminoacylation"/>
    <property type="evidence" value="ECO:0007669"/>
    <property type="project" value="InterPro"/>
</dbReference>
<dbReference type="InterPro" id="IPR006195">
    <property type="entry name" value="aa-tRNA-synth_II"/>
</dbReference>
<dbReference type="EMBL" id="DUGC01000051">
    <property type="protein sequence ID" value="HIH09627.1"/>
    <property type="molecule type" value="Genomic_DNA"/>
</dbReference>
<dbReference type="InterPro" id="IPR004154">
    <property type="entry name" value="Anticodon-bd"/>
</dbReference>
<keyword evidence="5" id="KW-0067">ATP-binding</keyword>
<proteinExistence type="predicted"/>
<dbReference type="InterPro" id="IPR045864">
    <property type="entry name" value="aa-tRNA-synth_II/BPL/LPL"/>
</dbReference>
<dbReference type="GO" id="GO:0005524">
    <property type="term" value="F:ATP binding"/>
    <property type="evidence" value="ECO:0007669"/>
    <property type="project" value="UniProtKB-KW"/>
</dbReference>
<organism evidence="10 11">
    <name type="scientific">Candidatus Iainarchaeum sp</name>
    <dbReference type="NCBI Taxonomy" id="3101447"/>
    <lineage>
        <taxon>Archaea</taxon>
        <taxon>Candidatus Iainarchaeota</taxon>
        <taxon>Candidatus Iainarchaeia</taxon>
        <taxon>Candidatus Iainarchaeales</taxon>
        <taxon>Candidatus Iainarchaeaceae</taxon>
        <taxon>Candidatus Iainarchaeum</taxon>
    </lineage>
</organism>